<dbReference type="InterPro" id="IPR013783">
    <property type="entry name" value="Ig-like_fold"/>
</dbReference>
<dbReference type="Proteomes" id="UP001067708">
    <property type="component" value="Unassembled WGS sequence"/>
</dbReference>
<dbReference type="SUPFAM" id="SSF49265">
    <property type="entry name" value="Fibronectin type III"/>
    <property type="match status" value="2"/>
</dbReference>
<evidence type="ECO:0000259" key="3">
    <source>
        <dbReference type="PROSITE" id="PS50853"/>
    </source>
</evidence>
<name>A0ABT4I2U9_9BACL</name>
<reference evidence="4" key="1">
    <citation type="submission" date="2022-09" db="EMBL/GenBank/DDBJ databases">
        <title>Genome analysis and characterization of larvicidal activity of Brevibacillus strains.</title>
        <authorList>
            <person name="Patrusheva E.V."/>
            <person name="Izotova A.O."/>
            <person name="Toshchakov S.V."/>
            <person name="Sineoky S.P."/>
        </authorList>
    </citation>
    <scope>NUCLEOTIDE SEQUENCE</scope>
    <source>
        <strain evidence="4">VKPM_B-13244</strain>
    </source>
</reference>
<feature type="domain" description="Fibronectin type-III" evidence="3">
    <location>
        <begin position="327"/>
        <end position="407"/>
    </location>
</feature>
<protein>
    <recommendedName>
        <fullName evidence="3">Fibronectin type-III domain-containing protein</fullName>
    </recommendedName>
</protein>
<evidence type="ECO:0000313" key="4">
    <source>
        <dbReference type="EMBL" id="MCZ0833378.1"/>
    </source>
</evidence>
<dbReference type="PROSITE" id="PS50853">
    <property type="entry name" value="FN3"/>
    <property type="match status" value="2"/>
</dbReference>
<accession>A0ABT4I2U9</accession>
<feature type="region of interest" description="Disordered" evidence="2">
    <location>
        <begin position="695"/>
        <end position="794"/>
    </location>
</feature>
<dbReference type="PANTHER" id="PTHR46708:SF2">
    <property type="entry name" value="FIBRONECTIN TYPE-III DOMAIN-CONTAINING PROTEIN"/>
    <property type="match status" value="1"/>
</dbReference>
<evidence type="ECO:0000256" key="2">
    <source>
        <dbReference type="SAM" id="MobiDB-lite"/>
    </source>
</evidence>
<dbReference type="Pfam" id="PF00041">
    <property type="entry name" value="fn3"/>
    <property type="match status" value="1"/>
</dbReference>
<dbReference type="CDD" id="cd00063">
    <property type="entry name" value="FN3"/>
    <property type="match status" value="3"/>
</dbReference>
<organism evidence="4 5">
    <name type="scientific">Brevibacillus halotolerans</name>
    <dbReference type="NCBI Taxonomy" id="1507437"/>
    <lineage>
        <taxon>Bacteria</taxon>
        <taxon>Bacillati</taxon>
        <taxon>Bacillota</taxon>
        <taxon>Bacilli</taxon>
        <taxon>Bacillales</taxon>
        <taxon>Paenibacillaceae</taxon>
        <taxon>Brevibacillus</taxon>
    </lineage>
</organism>
<feature type="domain" description="Fibronectin type-III" evidence="3">
    <location>
        <begin position="411"/>
        <end position="493"/>
    </location>
</feature>
<evidence type="ECO:0000313" key="5">
    <source>
        <dbReference type="Proteomes" id="UP001067708"/>
    </source>
</evidence>
<gene>
    <name evidence="4" type="ORF">O0535_21975</name>
</gene>
<comment type="caution">
    <text evidence="4">The sequence shown here is derived from an EMBL/GenBank/DDBJ whole genome shotgun (WGS) entry which is preliminary data.</text>
</comment>
<sequence length="794" mass="86786">MAVVGSSVASIPFSEEVSAAETTIDLSKLDQEKLYGTYKFERMDLYNKFDQQLSRQNVYYRNYIIDGETIRSVQSQNIVNGTVKINDINKYIKEGQSVLKMVVKMKPRGDWKNQDVEKEVSIDIPADYFKRFKATLGDREVKKGDYVTLGGFMWRVMGDNYLLHDGMTYRSGNFLTSPNGVFSPKAPGSIGHYLNNDFLDSFPDEDKTYLENHRWEIRHTKGDLITATRAYIGMPSLQDFKDYPITMGSRFTNGNTYKYGIMTPIDPSYGTWTMRVDMRDEDIEGLSAKDKFDVKATTYVKPGVKITGDGTKENPFKITGEGGSIETPKNLRVTSVTDHYVDIVWDGVPNTTYTLKANGSIIYTGEATTYKYMTNAPNTEYKFTLTASNGKDTSDPVEIIGKTLEQQAVPNPDNLKLVSKAKDKLSVSWDKVENAGSYRLKLNGEVKYNGNQTQVDVQGLKPDTDYSVELVAIGLDGKMESSSSTMIIKTDKDEEIGEVPSTPENFYASKVQPYSITLRWNQSEGAEEYVMTRDNDLIVYSGKPTIFKDENVDPNKTYKYILTAKNKYGVSTAVDYEVKTPEDIKVQPPASPEVGPTTVSFDFKEVKGAKAYGVDRNPSWSYKPNGDGTYQVSYVNTVTGEKRDLGNIKTNSTGEIPFSEDRLEPGKNYHYSVVAYLEDGPNGEIVTTDPTEVVITTPINPDSGTGEGTTDPAPSTGGGTTDPAPSTGGETTDPAPSTGGETTDPAPSTGGETTDPAPSTGGGTTDPAPSTGGGTTDPAPSTGGGTTDPAPSTG</sequence>
<dbReference type="Gene3D" id="2.60.40.10">
    <property type="entry name" value="Immunoglobulins"/>
    <property type="match status" value="3"/>
</dbReference>
<dbReference type="SMART" id="SM00060">
    <property type="entry name" value="FN3"/>
    <property type="match status" value="4"/>
</dbReference>
<keyword evidence="5" id="KW-1185">Reference proteome</keyword>
<proteinExistence type="predicted"/>
<dbReference type="InterPro" id="IPR003961">
    <property type="entry name" value="FN3_dom"/>
</dbReference>
<dbReference type="PANTHER" id="PTHR46708">
    <property type="entry name" value="TENASCIN"/>
    <property type="match status" value="1"/>
</dbReference>
<feature type="non-terminal residue" evidence="4">
    <location>
        <position position="794"/>
    </location>
</feature>
<dbReference type="EMBL" id="JAPTNG010000023">
    <property type="protein sequence ID" value="MCZ0833378.1"/>
    <property type="molecule type" value="Genomic_DNA"/>
</dbReference>
<keyword evidence="1" id="KW-0677">Repeat</keyword>
<dbReference type="InterPro" id="IPR036116">
    <property type="entry name" value="FN3_sf"/>
</dbReference>
<evidence type="ECO:0000256" key="1">
    <source>
        <dbReference type="ARBA" id="ARBA00022737"/>
    </source>
</evidence>
<dbReference type="InterPro" id="IPR050991">
    <property type="entry name" value="ECM_Regulatory_Proteins"/>
</dbReference>